<dbReference type="Proteomes" id="UP000187209">
    <property type="component" value="Unassembled WGS sequence"/>
</dbReference>
<keyword evidence="3" id="KW-0808">Transferase</keyword>
<accession>A0A1R2CSZ5</accession>
<dbReference type="PANTHER" id="PTHR24057">
    <property type="entry name" value="GLYCOGEN SYNTHASE KINASE-3 ALPHA"/>
    <property type="match status" value="1"/>
</dbReference>
<evidence type="ECO:0000256" key="8">
    <source>
        <dbReference type="RuleBase" id="RU000304"/>
    </source>
</evidence>
<dbReference type="InterPro" id="IPR017441">
    <property type="entry name" value="Protein_kinase_ATP_BS"/>
</dbReference>
<name>A0A1R2CSZ5_9CILI</name>
<dbReference type="GO" id="GO:0005634">
    <property type="term" value="C:nucleus"/>
    <property type="evidence" value="ECO:0007669"/>
    <property type="project" value="TreeGrafter"/>
</dbReference>
<dbReference type="InterPro" id="IPR000719">
    <property type="entry name" value="Prot_kinase_dom"/>
</dbReference>
<dbReference type="GO" id="GO:0004674">
    <property type="term" value="F:protein serine/threonine kinase activity"/>
    <property type="evidence" value="ECO:0007669"/>
    <property type="project" value="UniProtKB-KW"/>
</dbReference>
<organism evidence="10 11">
    <name type="scientific">Stentor coeruleus</name>
    <dbReference type="NCBI Taxonomy" id="5963"/>
    <lineage>
        <taxon>Eukaryota</taxon>
        <taxon>Sar</taxon>
        <taxon>Alveolata</taxon>
        <taxon>Ciliophora</taxon>
        <taxon>Postciliodesmatophora</taxon>
        <taxon>Heterotrichea</taxon>
        <taxon>Heterotrichida</taxon>
        <taxon>Stentoridae</taxon>
        <taxon>Stentor</taxon>
    </lineage>
</organism>
<keyword evidence="4 7" id="KW-0547">Nucleotide-binding</keyword>
<dbReference type="FunFam" id="1.10.510.10:FF:000624">
    <property type="entry name" value="Mitogen-activated protein kinase"/>
    <property type="match status" value="1"/>
</dbReference>
<evidence type="ECO:0000256" key="4">
    <source>
        <dbReference type="ARBA" id="ARBA00022741"/>
    </source>
</evidence>
<feature type="binding site" evidence="7">
    <location>
        <position position="40"/>
    </location>
    <ligand>
        <name>ATP</name>
        <dbReference type="ChEBI" id="CHEBI:30616"/>
    </ligand>
</feature>
<dbReference type="Gene3D" id="1.10.510.10">
    <property type="entry name" value="Transferase(Phosphotransferase) domain 1"/>
    <property type="match status" value="1"/>
</dbReference>
<protein>
    <recommendedName>
        <fullName evidence="9">Protein kinase domain-containing protein</fullName>
    </recommendedName>
</protein>
<dbReference type="PANTHER" id="PTHR24057:SF0">
    <property type="entry name" value="PROTEIN KINASE SHAGGY-RELATED"/>
    <property type="match status" value="1"/>
</dbReference>
<feature type="domain" description="Protein kinase" evidence="9">
    <location>
        <begin position="11"/>
        <end position="299"/>
    </location>
</feature>
<dbReference type="GO" id="GO:0005737">
    <property type="term" value="C:cytoplasm"/>
    <property type="evidence" value="ECO:0007669"/>
    <property type="project" value="TreeGrafter"/>
</dbReference>
<dbReference type="PROSITE" id="PS50011">
    <property type="entry name" value="PROTEIN_KINASE_DOM"/>
    <property type="match status" value="1"/>
</dbReference>
<dbReference type="SUPFAM" id="SSF56112">
    <property type="entry name" value="Protein kinase-like (PK-like)"/>
    <property type="match status" value="1"/>
</dbReference>
<dbReference type="InterPro" id="IPR008271">
    <property type="entry name" value="Ser/Thr_kinase_AS"/>
</dbReference>
<keyword evidence="11" id="KW-1185">Reference proteome</keyword>
<dbReference type="GO" id="GO:0005524">
    <property type="term" value="F:ATP binding"/>
    <property type="evidence" value="ECO:0007669"/>
    <property type="project" value="UniProtKB-UniRule"/>
</dbReference>
<evidence type="ECO:0000259" key="9">
    <source>
        <dbReference type="PROSITE" id="PS50011"/>
    </source>
</evidence>
<evidence type="ECO:0000256" key="7">
    <source>
        <dbReference type="PROSITE-ProRule" id="PRU10141"/>
    </source>
</evidence>
<sequence length="303" mass="34447">MLEKVRGQMRYRIEEHIGSGSFGSVFLATEISTNKQVAIKRTIKRGSIISREYKILKLAGGHENNVKLLDIFYTHYDNNVIQNLVFEYLPTTLARFLRETCKASSLTYEKISKIMRQILLALDYLHKHDIMHRDIKPENILLDPKSLNVKLCDFGSSKISGSDENTPYIVSRYYRAPELIFANCAYGSEIDIWAAGCVFVEMYNGSAIFQGKSDGDMFIKHVDVLGPPTLSEFTRLVEKAKISPALIGKVMQMRAKTSLKTIFNGRERADEAYSLAKMMLCFDPSKRPTARECINHSFFKGSN</sequence>
<comment type="similarity">
    <text evidence="1">Belongs to the protein kinase superfamily. CMGC Ser/Thr protein kinase family. GSK-3 subfamily.</text>
</comment>
<dbReference type="GO" id="GO:0007165">
    <property type="term" value="P:signal transduction"/>
    <property type="evidence" value="ECO:0007669"/>
    <property type="project" value="TreeGrafter"/>
</dbReference>
<dbReference type="EMBL" id="MPUH01000068">
    <property type="protein sequence ID" value="OMJ92121.1"/>
    <property type="molecule type" value="Genomic_DNA"/>
</dbReference>
<dbReference type="InterPro" id="IPR050591">
    <property type="entry name" value="GSK-3"/>
</dbReference>
<gene>
    <name evidence="10" type="ORF">SteCoe_5230</name>
</gene>
<evidence type="ECO:0000256" key="3">
    <source>
        <dbReference type="ARBA" id="ARBA00022679"/>
    </source>
</evidence>
<reference evidence="10 11" key="1">
    <citation type="submission" date="2016-11" db="EMBL/GenBank/DDBJ databases">
        <title>The macronuclear genome of Stentor coeruleus: a giant cell with tiny introns.</title>
        <authorList>
            <person name="Slabodnick M."/>
            <person name="Ruby J.G."/>
            <person name="Reiff S.B."/>
            <person name="Swart E.C."/>
            <person name="Gosai S."/>
            <person name="Prabakaran S."/>
            <person name="Witkowska E."/>
            <person name="Larue G.E."/>
            <person name="Fisher S."/>
            <person name="Freeman R.M."/>
            <person name="Gunawardena J."/>
            <person name="Chu W."/>
            <person name="Stover N.A."/>
            <person name="Gregory B.D."/>
            <person name="Nowacki M."/>
            <person name="Derisi J."/>
            <person name="Roy S.W."/>
            <person name="Marshall W.F."/>
            <person name="Sood P."/>
        </authorList>
    </citation>
    <scope>NUCLEOTIDE SEQUENCE [LARGE SCALE GENOMIC DNA]</scope>
    <source>
        <strain evidence="10">WM001</strain>
    </source>
</reference>
<keyword evidence="2 8" id="KW-0723">Serine/threonine-protein kinase</keyword>
<dbReference type="PROSITE" id="PS00107">
    <property type="entry name" value="PROTEIN_KINASE_ATP"/>
    <property type="match status" value="1"/>
</dbReference>
<dbReference type="Pfam" id="PF00069">
    <property type="entry name" value="Pkinase"/>
    <property type="match status" value="1"/>
</dbReference>
<evidence type="ECO:0000256" key="2">
    <source>
        <dbReference type="ARBA" id="ARBA00022527"/>
    </source>
</evidence>
<dbReference type="AlphaFoldDB" id="A0A1R2CSZ5"/>
<comment type="caution">
    <text evidence="10">The sequence shown here is derived from an EMBL/GenBank/DDBJ whole genome shotgun (WGS) entry which is preliminary data.</text>
</comment>
<dbReference type="PROSITE" id="PS00108">
    <property type="entry name" value="PROTEIN_KINASE_ST"/>
    <property type="match status" value="1"/>
</dbReference>
<keyword evidence="6 7" id="KW-0067">ATP-binding</keyword>
<dbReference type="SMART" id="SM00220">
    <property type="entry name" value="S_TKc"/>
    <property type="match status" value="1"/>
</dbReference>
<proteinExistence type="inferred from homology"/>
<keyword evidence="5" id="KW-0418">Kinase</keyword>
<evidence type="ECO:0000256" key="6">
    <source>
        <dbReference type="ARBA" id="ARBA00022840"/>
    </source>
</evidence>
<evidence type="ECO:0000256" key="1">
    <source>
        <dbReference type="ARBA" id="ARBA00005527"/>
    </source>
</evidence>
<dbReference type="InterPro" id="IPR011009">
    <property type="entry name" value="Kinase-like_dom_sf"/>
</dbReference>
<evidence type="ECO:0000313" key="10">
    <source>
        <dbReference type="EMBL" id="OMJ92121.1"/>
    </source>
</evidence>
<dbReference type="Gene3D" id="3.30.200.20">
    <property type="entry name" value="Phosphorylase Kinase, domain 1"/>
    <property type="match status" value="1"/>
</dbReference>
<dbReference type="GO" id="GO:0030154">
    <property type="term" value="P:cell differentiation"/>
    <property type="evidence" value="ECO:0007669"/>
    <property type="project" value="TreeGrafter"/>
</dbReference>
<dbReference type="OrthoDB" id="272141at2759"/>
<evidence type="ECO:0000256" key="5">
    <source>
        <dbReference type="ARBA" id="ARBA00022777"/>
    </source>
</evidence>
<evidence type="ECO:0000313" key="11">
    <source>
        <dbReference type="Proteomes" id="UP000187209"/>
    </source>
</evidence>